<dbReference type="EMBL" id="MK072391">
    <property type="protein sequence ID" value="AYV83635.1"/>
    <property type="molecule type" value="Genomic_DNA"/>
</dbReference>
<proteinExistence type="predicted"/>
<organism evidence="1">
    <name type="scientific">Hyperionvirus sp</name>
    <dbReference type="NCBI Taxonomy" id="2487770"/>
    <lineage>
        <taxon>Viruses</taxon>
        <taxon>Varidnaviria</taxon>
        <taxon>Bamfordvirae</taxon>
        <taxon>Nucleocytoviricota</taxon>
        <taxon>Megaviricetes</taxon>
        <taxon>Imitervirales</taxon>
        <taxon>Mimiviridae</taxon>
        <taxon>Klosneuvirinae</taxon>
    </lineage>
</organism>
<gene>
    <name evidence="1" type="ORF">Hyperionvirus9_52</name>
</gene>
<protein>
    <submittedName>
        <fullName evidence="1">Uncharacterized protein</fullName>
    </submittedName>
</protein>
<name>A0A3G5A8S6_9VIRU</name>
<accession>A0A3G5A8S6</accession>
<reference evidence="1" key="1">
    <citation type="submission" date="2018-10" db="EMBL/GenBank/DDBJ databases">
        <title>Hidden diversity of soil giant viruses.</title>
        <authorList>
            <person name="Schulz F."/>
            <person name="Alteio L."/>
            <person name="Goudeau D."/>
            <person name="Ryan E.M."/>
            <person name="Malmstrom R.R."/>
            <person name="Blanchard J."/>
            <person name="Woyke T."/>
        </authorList>
    </citation>
    <scope>NUCLEOTIDE SEQUENCE</scope>
    <source>
        <strain evidence="1">HYV1</strain>
    </source>
</reference>
<sequence>MQRIYDYFRQKLDDAFYAIIYHESAVININIPDCRPVQIIGVLKSNRMKILESFDLTHSQIAFDGSNIIYTQAFIDAISTKTTKITKGSIHAYRLIKSFTRGYSIMKPEACYIKNDFHEYTPSSNKVPANTDSYRYIGNLQDDIAELSKNEIVLKNLNKNYIPSITTNCDTALKNIIHNYTGDKIQIVLNNNKDEPIEKIAQYLNFNRSLW</sequence>
<evidence type="ECO:0000313" key="1">
    <source>
        <dbReference type="EMBL" id="AYV83635.1"/>
    </source>
</evidence>